<dbReference type="InterPro" id="IPR000595">
    <property type="entry name" value="cNMP-bd_dom"/>
</dbReference>
<dbReference type="CDD" id="cd04587">
    <property type="entry name" value="CBS_pair_CAP-ED_NT_Pol-beta-like_DUF294_assoc"/>
    <property type="match status" value="1"/>
</dbReference>
<accession>A0A4Q9B957</accession>
<dbReference type="OrthoDB" id="9810963at2"/>
<dbReference type="InterPro" id="IPR051257">
    <property type="entry name" value="Diverse_CBS-Domain"/>
</dbReference>
<feature type="domain" description="Cyclic nucleotide-binding" evidence="3">
    <location>
        <begin position="11"/>
        <end position="110"/>
    </location>
</feature>
<dbReference type="SMART" id="SM00116">
    <property type="entry name" value="CBS"/>
    <property type="match status" value="2"/>
</dbReference>
<dbReference type="InterPro" id="IPR005105">
    <property type="entry name" value="GlnD_Uridyltrans_N"/>
</dbReference>
<dbReference type="RefSeq" id="WP_130840221.1">
    <property type="nucleotide sequence ID" value="NZ_SIJL01000002.1"/>
</dbReference>
<evidence type="ECO:0000313" key="5">
    <source>
        <dbReference type="EMBL" id="TBH21458.1"/>
    </source>
</evidence>
<dbReference type="InterPro" id="IPR046342">
    <property type="entry name" value="CBS_dom_sf"/>
</dbReference>
<name>A0A4Q9B957_9DEIN</name>
<dbReference type="Pfam" id="PF03445">
    <property type="entry name" value="DUF294"/>
    <property type="match status" value="1"/>
</dbReference>
<proteinExistence type="predicted"/>
<dbReference type="Gene3D" id="3.10.580.10">
    <property type="entry name" value="CBS-domain"/>
    <property type="match status" value="1"/>
</dbReference>
<dbReference type="AlphaFoldDB" id="A0A4Q9B957"/>
<evidence type="ECO:0000256" key="1">
    <source>
        <dbReference type="ARBA" id="ARBA00023122"/>
    </source>
</evidence>
<evidence type="ECO:0000313" key="6">
    <source>
        <dbReference type="Proteomes" id="UP000292858"/>
    </source>
</evidence>
<dbReference type="Pfam" id="PF10335">
    <property type="entry name" value="DUF294_C"/>
    <property type="match status" value="1"/>
</dbReference>
<keyword evidence="6" id="KW-1185">Reference proteome</keyword>
<dbReference type="PROSITE" id="PS50042">
    <property type="entry name" value="CNMP_BINDING_3"/>
    <property type="match status" value="1"/>
</dbReference>
<dbReference type="InterPro" id="IPR014710">
    <property type="entry name" value="RmlC-like_jellyroll"/>
</dbReference>
<sequence length="586" mass="63990">MATDLLARTPPFDRLPPVEREALAQMGQTLSLGPGTLLLEQGGNPATNLYLLLEGKVALLDGDREVGVLGAGEFFGYPSLLSGEPPAFSVVTKGPAQVLAFPKEAFERLLAHPAAARYFGQGLVERIRLLREAQDLSFITPVGKLVRRGPVFIEPSATVAEAAWRMRQEGISSLLVAGEPLGILTDRDLRNRVLAEGRPPSTPVAAVMSAPLFALPAETPLYEAVAAMVERGIHHLPLTEGEKVVGIVTHTDLLLSQVQSPLLLLRRIERLDLERYSLEVARLVETLHAQGLGGMEIGRVVASLNDALLRRLVKEAEAALGPPPVAYSFMVFGSEGRREQALLTDQDNALVLEEEGHEAYFQALAERVVGGLLRAGIPECRGGYMATRWRLPLPEWVATFRRWMEAPEPQALLEAQIFFDFRGAAGSLSLKPLEEAVLEGSRKGIFLYHLARAALEFRPPLGLFGRVRTEEGQVDLKRGALAPIVALARLYALMAGSLAKGTPERLKAAAEGGTLSPEGAEGLLEAYRFFFGLRLAYQLRALQQGQPIGNRVLWAALTPLERRRALEGFRLILELQESTAGRFQMR</sequence>
<dbReference type="InterPro" id="IPR000644">
    <property type="entry name" value="CBS_dom"/>
</dbReference>
<dbReference type="CDD" id="cd05401">
    <property type="entry name" value="NT_GlnE_GlnD_like"/>
    <property type="match status" value="1"/>
</dbReference>
<dbReference type="InterPro" id="IPR018490">
    <property type="entry name" value="cNMP-bd_dom_sf"/>
</dbReference>
<dbReference type="SMART" id="SM00100">
    <property type="entry name" value="cNMP"/>
    <property type="match status" value="1"/>
</dbReference>
<feature type="domain" description="CBS" evidence="4">
    <location>
        <begin position="146"/>
        <end position="201"/>
    </location>
</feature>
<dbReference type="PANTHER" id="PTHR43080">
    <property type="entry name" value="CBS DOMAIN-CONTAINING PROTEIN CBSX3, MITOCHONDRIAL"/>
    <property type="match status" value="1"/>
</dbReference>
<organism evidence="5 6">
    <name type="scientific">Thermus thermamylovorans</name>
    <dbReference type="NCBI Taxonomy" id="2509362"/>
    <lineage>
        <taxon>Bacteria</taxon>
        <taxon>Thermotogati</taxon>
        <taxon>Deinococcota</taxon>
        <taxon>Deinococci</taxon>
        <taxon>Thermales</taxon>
        <taxon>Thermaceae</taxon>
        <taxon>Thermus</taxon>
    </lineage>
</organism>
<dbReference type="Gene3D" id="2.60.120.10">
    <property type="entry name" value="Jelly Rolls"/>
    <property type="match status" value="1"/>
</dbReference>
<dbReference type="EMBL" id="SIJL01000002">
    <property type="protein sequence ID" value="TBH21458.1"/>
    <property type="molecule type" value="Genomic_DNA"/>
</dbReference>
<keyword evidence="1 2" id="KW-0129">CBS domain</keyword>
<gene>
    <name evidence="5" type="ORF">ETP66_02290</name>
</gene>
<dbReference type="InterPro" id="IPR018821">
    <property type="entry name" value="DUF294_put_nucleoTrafse_sb-bd"/>
</dbReference>
<dbReference type="PANTHER" id="PTHR43080:SF2">
    <property type="entry name" value="CBS DOMAIN-CONTAINING PROTEIN"/>
    <property type="match status" value="1"/>
</dbReference>
<dbReference type="PROSITE" id="PS51371">
    <property type="entry name" value="CBS"/>
    <property type="match status" value="2"/>
</dbReference>
<comment type="caution">
    <text evidence="5">The sequence shown here is derived from an EMBL/GenBank/DDBJ whole genome shotgun (WGS) entry which is preliminary data.</text>
</comment>
<evidence type="ECO:0000259" key="3">
    <source>
        <dbReference type="PROSITE" id="PS50042"/>
    </source>
</evidence>
<reference evidence="5 6" key="1">
    <citation type="submission" date="2019-02" db="EMBL/GenBank/DDBJ databases">
        <title>Thermus sp. a novel from hot spring.</title>
        <authorList>
            <person name="Zhao Z."/>
        </authorList>
    </citation>
    <scope>NUCLEOTIDE SEQUENCE [LARGE SCALE GENOMIC DNA]</scope>
    <source>
        <strain evidence="5 6">CFH 72773T</strain>
    </source>
</reference>
<protein>
    <submittedName>
        <fullName evidence="5">CBS domain-containing protein</fullName>
    </submittedName>
</protein>
<dbReference type="SUPFAM" id="SSF54631">
    <property type="entry name" value="CBS-domain pair"/>
    <property type="match status" value="1"/>
</dbReference>
<feature type="domain" description="CBS" evidence="4">
    <location>
        <begin position="208"/>
        <end position="264"/>
    </location>
</feature>
<dbReference type="CDD" id="cd00038">
    <property type="entry name" value="CAP_ED"/>
    <property type="match status" value="1"/>
</dbReference>
<dbReference type="GO" id="GO:0008773">
    <property type="term" value="F:[protein-PII] uridylyltransferase activity"/>
    <property type="evidence" value="ECO:0007669"/>
    <property type="project" value="InterPro"/>
</dbReference>
<evidence type="ECO:0000256" key="2">
    <source>
        <dbReference type="PROSITE-ProRule" id="PRU00703"/>
    </source>
</evidence>
<dbReference type="Proteomes" id="UP000292858">
    <property type="component" value="Unassembled WGS sequence"/>
</dbReference>
<evidence type="ECO:0000259" key="4">
    <source>
        <dbReference type="PROSITE" id="PS51371"/>
    </source>
</evidence>
<dbReference type="Pfam" id="PF00571">
    <property type="entry name" value="CBS"/>
    <property type="match status" value="2"/>
</dbReference>
<dbReference type="SUPFAM" id="SSF51206">
    <property type="entry name" value="cAMP-binding domain-like"/>
    <property type="match status" value="1"/>
</dbReference>
<dbReference type="Pfam" id="PF00027">
    <property type="entry name" value="cNMP_binding"/>
    <property type="match status" value="1"/>
</dbReference>